<name>A0ACD5V908_AVESA</name>
<accession>A0ACD5V908</accession>
<reference evidence="1" key="1">
    <citation type="submission" date="2021-05" db="EMBL/GenBank/DDBJ databases">
        <authorList>
            <person name="Scholz U."/>
            <person name="Mascher M."/>
            <person name="Fiebig A."/>
        </authorList>
    </citation>
    <scope>NUCLEOTIDE SEQUENCE [LARGE SCALE GENOMIC DNA]</scope>
</reference>
<dbReference type="EnsemblPlants" id="AVESA.00010b.r2.2DG0392110.1">
    <property type="protein sequence ID" value="AVESA.00010b.r2.2DG0392110.1.CDS"/>
    <property type="gene ID" value="AVESA.00010b.r2.2DG0392110"/>
</dbReference>
<sequence length="394" mass="44260">MTGSPLRLRLRSTSARPLDDDDLLTEILLRLYPNPSSLPRASVVCTRWRGIISDPGFLRRFRLRHRRSAPILGCFRTDLQRPRVNFVPTLEAPDRVPAERFSLQLVGCYRFRPLNCRHGLVLLIILWCRMELLVWDPVTGDQHHLAVPRGFLRDMQERRIEGAVIRAAGVVHHFQVALVGFDENDRKRAIACVYSSETGSWGNPVSTLLPDEVLNDTDFFGVPAVPVADSVYWFISGGSSRILGFDLHRQMLSVMPVPSDFDRKDGCQCMFIQAEGGGLGFLAKSGCKVQLWKMESDCDGLASWALGRTIELDTLLPLDPEEKKSLLIIGHAEYSNVLFLWTVIGHFTLHLESLKVEKTFDTEIWFLHQPLECVYTGEMGIGGAPGGANLLHNA</sequence>
<organism evidence="1 2">
    <name type="scientific">Avena sativa</name>
    <name type="common">Oat</name>
    <dbReference type="NCBI Taxonomy" id="4498"/>
    <lineage>
        <taxon>Eukaryota</taxon>
        <taxon>Viridiplantae</taxon>
        <taxon>Streptophyta</taxon>
        <taxon>Embryophyta</taxon>
        <taxon>Tracheophyta</taxon>
        <taxon>Spermatophyta</taxon>
        <taxon>Magnoliopsida</taxon>
        <taxon>Liliopsida</taxon>
        <taxon>Poales</taxon>
        <taxon>Poaceae</taxon>
        <taxon>BOP clade</taxon>
        <taxon>Pooideae</taxon>
        <taxon>Poodae</taxon>
        <taxon>Poeae</taxon>
        <taxon>Poeae Chloroplast Group 1 (Aveneae type)</taxon>
        <taxon>Aveninae</taxon>
        <taxon>Avena</taxon>
    </lineage>
</organism>
<keyword evidence="2" id="KW-1185">Reference proteome</keyword>
<protein>
    <submittedName>
        <fullName evidence="1">Uncharacterized protein</fullName>
    </submittedName>
</protein>
<reference evidence="1" key="2">
    <citation type="submission" date="2025-09" db="UniProtKB">
        <authorList>
            <consortium name="EnsemblPlants"/>
        </authorList>
    </citation>
    <scope>IDENTIFICATION</scope>
</reference>
<proteinExistence type="predicted"/>
<dbReference type="Proteomes" id="UP001732700">
    <property type="component" value="Chromosome 2D"/>
</dbReference>
<evidence type="ECO:0000313" key="1">
    <source>
        <dbReference type="EnsemblPlants" id="AVESA.00010b.r2.2DG0392110.1.CDS"/>
    </source>
</evidence>
<evidence type="ECO:0000313" key="2">
    <source>
        <dbReference type="Proteomes" id="UP001732700"/>
    </source>
</evidence>